<dbReference type="InterPro" id="IPR004551">
    <property type="entry name" value="Dphthn_synthase"/>
</dbReference>
<name>A0A8T5GFB1_9ARCH</name>
<dbReference type="EMBL" id="JABJNZ010000034">
    <property type="protein sequence ID" value="MBT4870418.1"/>
    <property type="molecule type" value="Genomic_DNA"/>
</dbReference>
<keyword evidence="3 8" id="KW-0489">Methyltransferase</keyword>
<keyword evidence="5 6" id="KW-0949">S-adenosyl-L-methionine</keyword>
<evidence type="ECO:0000313" key="9">
    <source>
        <dbReference type="Proteomes" id="UP000722459"/>
    </source>
</evidence>
<dbReference type="GO" id="GO:0017183">
    <property type="term" value="P:protein histidyl modification to diphthamide"/>
    <property type="evidence" value="ECO:0007669"/>
    <property type="project" value="InterPro"/>
</dbReference>
<dbReference type="InterPro" id="IPR014776">
    <property type="entry name" value="4pyrrole_Mease_sub2"/>
</dbReference>
<reference evidence="8" key="1">
    <citation type="journal article" date="2021" name="ISME J.">
        <title>Mercury methylation by metabolically versatile and cosmopolitan marine bacteria.</title>
        <authorList>
            <person name="Lin H."/>
            <person name="Ascher D.B."/>
            <person name="Myung Y."/>
            <person name="Lamborg C.H."/>
            <person name="Hallam S.J."/>
            <person name="Gionfriddo C.M."/>
            <person name="Holt K.E."/>
            <person name="Moreau J.W."/>
        </authorList>
    </citation>
    <scope>NUCLEOTIDE SEQUENCE</scope>
    <source>
        <strain evidence="8">SI075_bin30</strain>
    </source>
</reference>
<keyword evidence="4 8" id="KW-0808">Transferase</keyword>
<dbReference type="Proteomes" id="UP000722459">
    <property type="component" value="Unassembled WGS sequence"/>
</dbReference>
<protein>
    <submittedName>
        <fullName evidence="8">Diphthine synthase</fullName>
        <ecNumber evidence="8">2.1.1.98</ecNumber>
    </submittedName>
</protein>
<dbReference type="InterPro" id="IPR035996">
    <property type="entry name" value="4pyrrol_Methylase_sf"/>
</dbReference>
<evidence type="ECO:0000256" key="6">
    <source>
        <dbReference type="PIRSR" id="PIRSR036432-1"/>
    </source>
</evidence>
<organism evidence="8 9">
    <name type="scientific">Candidatus Iainarchaeum sp</name>
    <dbReference type="NCBI Taxonomy" id="3101447"/>
    <lineage>
        <taxon>Archaea</taxon>
        <taxon>Candidatus Iainarchaeota</taxon>
        <taxon>Candidatus Iainarchaeia</taxon>
        <taxon>Candidatus Iainarchaeales</taxon>
        <taxon>Candidatus Iainarchaeaceae</taxon>
        <taxon>Candidatus Iainarchaeum</taxon>
    </lineage>
</organism>
<feature type="binding site" evidence="6">
    <location>
        <position position="163"/>
    </location>
    <ligand>
        <name>S-adenosyl-L-methionine</name>
        <dbReference type="ChEBI" id="CHEBI:59789"/>
    </ligand>
</feature>
<proteinExistence type="inferred from homology"/>
<dbReference type="EC" id="2.1.1.98" evidence="8"/>
<evidence type="ECO:0000256" key="5">
    <source>
        <dbReference type="ARBA" id="ARBA00022691"/>
    </source>
</evidence>
<accession>A0A8T5GFB1</accession>
<dbReference type="SUPFAM" id="SSF53790">
    <property type="entry name" value="Tetrapyrrole methylase"/>
    <property type="match status" value="1"/>
</dbReference>
<dbReference type="GO" id="GO:0004164">
    <property type="term" value="F:diphthine synthase activity"/>
    <property type="evidence" value="ECO:0007669"/>
    <property type="project" value="UniProtKB-EC"/>
</dbReference>
<dbReference type="PANTHER" id="PTHR10882">
    <property type="entry name" value="DIPHTHINE SYNTHASE"/>
    <property type="match status" value="1"/>
</dbReference>
<comment type="caution">
    <text evidence="8">The sequence shown here is derived from an EMBL/GenBank/DDBJ whole genome shotgun (WGS) entry which is preliminary data.</text>
</comment>
<feature type="binding site" evidence="6">
    <location>
        <position position="87"/>
    </location>
    <ligand>
        <name>S-adenosyl-L-methionine</name>
        <dbReference type="ChEBI" id="CHEBI:59789"/>
    </ligand>
</feature>
<dbReference type="NCBIfam" id="TIGR00522">
    <property type="entry name" value="dph5"/>
    <property type="match status" value="1"/>
</dbReference>
<evidence type="ECO:0000256" key="2">
    <source>
        <dbReference type="ARBA" id="ARBA00006729"/>
    </source>
</evidence>
<dbReference type="GO" id="GO:0032259">
    <property type="term" value="P:methylation"/>
    <property type="evidence" value="ECO:0007669"/>
    <property type="project" value="UniProtKB-KW"/>
</dbReference>
<evidence type="ECO:0000256" key="1">
    <source>
        <dbReference type="ARBA" id="ARBA00005156"/>
    </source>
</evidence>
<evidence type="ECO:0000256" key="4">
    <source>
        <dbReference type="ARBA" id="ARBA00022679"/>
    </source>
</evidence>
<dbReference type="PANTHER" id="PTHR10882:SF0">
    <property type="entry name" value="DIPHTHINE METHYL ESTER SYNTHASE"/>
    <property type="match status" value="1"/>
</dbReference>
<dbReference type="InterPro" id="IPR014777">
    <property type="entry name" value="4pyrrole_Mease_sub1"/>
</dbReference>
<feature type="binding site" evidence="6">
    <location>
        <begin position="112"/>
        <end position="113"/>
    </location>
    <ligand>
        <name>S-adenosyl-L-methionine</name>
        <dbReference type="ChEBI" id="CHEBI:59789"/>
    </ligand>
</feature>
<feature type="binding site" evidence="6">
    <location>
        <position position="203"/>
    </location>
    <ligand>
        <name>S-adenosyl-L-methionine</name>
        <dbReference type="ChEBI" id="CHEBI:59789"/>
    </ligand>
</feature>
<dbReference type="Pfam" id="PF00590">
    <property type="entry name" value="TP_methylase"/>
    <property type="match status" value="1"/>
</dbReference>
<evidence type="ECO:0000259" key="7">
    <source>
        <dbReference type="Pfam" id="PF00590"/>
    </source>
</evidence>
<feature type="binding site" evidence="6">
    <location>
        <position position="231"/>
    </location>
    <ligand>
        <name>S-adenosyl-L-methionine</name>
        <dbReference type="ChEBI" id="CHEBI:59789"/>
    </ligand>
</feature>
<dbReference type="Gene3D" id="3.30.950.10">
    <property type="entry name" value="Methyltransferase, Cobalt-precorrin-4 Transmethylase, Domain 2"/>
    <property type="match status" value="1"/>
</dbReference>
<comment type="similarity">
    <text evidence="2">Belongs to the diphthine synthase family.</text>
</comment>
<dbReference type="InterPro" id="IPR000878">
    <property type="entry name" value="4pyrrol_Mease"/>
</dbReference>
<comment type="pathway">
    <text evidence="1">Protein modification; peptidyl-diphthamide biosynthesis.</text>
</comment>
<evidence type="ECO:0000313" key="8">
    <source>
        <dbReference type="EMBL" id="MBT4870418.1"/>
    </source>
</evidence>
<dbReference type="Gene3D" id="3.40.1010.10">
    <property type="entry name" value="Cobalt-precorrin-4 Transmethylase, Domain 1"/>
    <property type="match status" value="1"/>
</dbReference>
<feature type="binding site" evidence="6">
    <location>
        <position position="9"/>
    </location>
    <ligand>
        <name>S-adenosyl-L-methionine</name>
        <dbReference type="ChEBI" id="CHEBI:59789"/>
    </ligand>
</feature>
<dbReference type="CDD" id="cd11647">
    <property type="entry name" value="DHP5_DphB"/>
    <property type="match status" value="1"/>
</dbReference>
<dbReference type="AlphaFoldDB" id="A0A8T5GFB1"/>
<dbReference type="PIRSF" id="PIRSF036432">
    <property type="entry name" value="Diphthine_synth"/>
    <property type="match status" value="1"/>
</dbReference>
<gene>
    <name evidence="8" type="primary">dph5</name>
    <name evidence="8" type="ORF">HON47_02500</name>
</gene>
<sequence>MLYLVGIGLKPSHLTLEALDILKTCDQVFLESYTSEYAEGLNEELEKMIEKKFLVLGRVGVEQQFESAMLSAKKNDIALMIFGNALTATTHLQVLLDAKEAGIKYKVIPGISITNMVAESGLDEYKFGRTITLCYHEKGFEPESFYDQLLENQKIGLHTLALLDIKKDEKPERLMNCVEGIEILEKIKNKREDSYEFEYVALLGMSNEKQKMIVGKDNIIKSKEIKELYPQSLIITGKTNEKEREALEKLY</sequence>
<evidence type="ECO:0000256" key="3">
    <source>
        <dbReference type="ARBA" id="ARBA00022603"/>
    </source>
</evidence>
<feature type="domain" description="Tetrapyrrole methylase" evidence="7">
    <location>
        <begin position="1"/>
        <end position="209"/>
    </location>
</feature>